<keyword evidence="6 9" id="KW-0472">Membrane</keyword>
<gene>
    <name evidence="11" type="primary">LOC105233096</name>
</gene>
<organism evidence="10 11">
    <name type="scientific">Bactrocera dorsalis</name>
    <name type="common">Oriental fruit fly</name>
    <name type="synonym">Dacus dorsalis</name>
    <dbReference type="NCBI Taxonomy" id="27457"/>
    <lineage>
        <taxon>Eukaryota</taxon>
        <taxon>Metazoa</taxon>
        <taxon>Ecdysozoa</taxon>
        <taxon>Arthropoda</taxon>
        <taxon>Hexapoda</taxon>
        <taxon>Insecta</taxon>
        <taxon>Pterygota</taxon>
        <taxon>Neoptera</taxon>
        <taxon>Endopterygota</taxon>
        <taxon>Diptera</taxon>
        <taxon>Brachycera</taxon>
        <taxon>Muscomorpha</taxon>
        <taxon>Tephritoidea</taxon>
        <taxon>Tephritidae</taxon>
        <taxon>Bactrocera</taxon>
        <taxon>Bactrocera</taxon>
    </lineage>
</organism>
<evidence type="ECO:0000256" key="8">
    <source>
        <dbReference type="PIRNR" id="PIRNR038981"/>
    </source>
</evidence>
<dbReference type="PIRSF" id="PIRSF038981">
    <property type="entry name" value="GRP"/>
    <property type="match status" value="1"/>
</dbReference>
<reference evidence="11" key="1">
    <citation type="submission" date="2025-08" db="UniProtKB">
        <authorList>
            <consortium name="RefSeq"/>
        </authorList>
    </citation>
    <scope>IDENTIFICATION</scope>
    <source>
        <tissue evidence="11">Adult</tissue>
    </source>
</reference>
<dbReference type="InterPro" id="IPR009318">
    <property type="entry name" value="Gustatory_rcpt"/>
</dbReference>
<dbReference type="InParanoid" id="A0A6I9VR07"/>
<sequence>MAKGNRVAASSEPSQQNTNTMHHALRPFMMISQVLATLPVSGACRKSYAERVHFSWCTLISCLSLIMIAFSLIDVVLSTKVVMEFGLKLYTVGPFSFSIISAVSVSSFLQLARKWPDLIKHMYRCELAVFLQKSYANGESRNFTNNVRKFGAILLFGAAMEHSVYIGTAIFNNDFQIKKCNLTVDFWKNYYMRERLQIFSIFNYHAWLIPLVQWITISTTFAWNYVDIFLSMIFRCFAIRFRQMHWRIKRHAKKQMPNDFWHEVRNDFMSLVDLLRLFDDGLSTLILVSCCNNLYFICVQIFHSFNNRDNFMKEFYFWFSLLFVLVRILTMMLSAGAVHDEAKQIMSTMYEIPTKFWCLELKRLNEIIIHDLFAFSGKSFFFLTRRLIFAMAGTIVVYELVLIDQVEDKDVVTDFCTSRNV</sequence>
<evidence type="ECO:0000256" key="9">
    <source>
        <dbReference type="SAM" id="Phobius"/>
    </source>
</evidence>
<proteinExistence type="inferred from homology"/>
<comment type="subcellular location">
    <subcellularLocation>
        <location evidence="1">Cell membrane</location>
        <topology evidence="1">Multi-pass membrane protein</topology>
    </subcellularLocation>
</comment>
<evidence type="ECO:0000256" key="4">
    <source>
        <dbReference type="ARBA" id="ARBA00022692"/>
    </source>
</evidence>
<dbReference type="GO" id="GO:0005886">
    <property type="term" value="C:plasma membrane"/>
    <property type="evidence" value="ECO:0007669"/>
    <property type="project" value="UniProtKB-SubCell"/>
</dbReference>
<dbReference type="GeneID" id="105233096"/>
<keyword evidence="8" id="KW-0807">Transducer</keyword>
<evidence type="ECO:0000313" key="10">
    <source>
        <dbReference type="Proteomes" id="UP001652620"/>
    </source>
</evidence>
<keyword evidence="7 8" id="KW-0675">Receptor</keyword>
<comment type="similarity">
    <text evidence="2">Belongs to the insect chemoreceptor superfamily. Gustatory receptor (GR) family. Gr5a subfamily.</text>
</comment>
<dbReference type="RefSeq" id="XP_011213354.2">
    <property type="nucleotide sequence ID" value="XM_011215052.3"/>
</dbReference>
<keyword evidence="10" id="KW-1185">Reference proteome</keyword>
<evidence type="ECO:0000256" key="2">
    <source>
        <dbReference type="ARBA" id="ARBA00005327"/>
    </source>
</evidence>
<evidence type="ECO:0000313" key="11">
    <source>
        <dbReference type="RefSeq" id="XP_011213354.2"/>
    </source>
</evidence>
<protein>
    <recommendedName>
        <fullName evidence="8">Gustatory receptor</fullName>
    </recommendedName>
</protein>
<evidence type="ECO:0000256" key="6">
    <source>
        <dbReference type="ARBA" id="ARBA00023136"/>
    </source>
</evidence>
<dbReference type="FunCoup" id="A0A6I9VR07">
    <property type="interactions" value="25"/>
</dbReference>
<evidence type="ECO:0000256" key="1">
    <source>
        <dbReference type="ARBA" id="ARBA00004651"/>
    </source>
</evidence>
<dbReference type="Pfam" id="PF06151">
    <property type="entry name" value="Trehalose_recp"/>
    <property type="match status" value="1"/>
</dbReference>
<keyword evidence="3" id="KW-1003">Cell membrane</keyword>
<feature type="transmembrane region" description="Helical" evidence="9">
    <location>
        <begin position="89"/>
        <end position="112"/>
    </location>
</feature>
<dbReference type="GO" id="GO:0033041">
    <property type="term" value="F:sweet taste receptor activity"/>
    <property type="evidence" value="ECO:0007669"/>
    <property type="project" value="TreeGrafter"/>
</dbReference>
<dbReference type="PANTHER" id="PTHR21421">
    <property type="entry name" value="GUSTATORY RECEPTOR"/>
    <property type="match status" value="1"/>
</dbReference>
<feature type="transmembrane region" description="Helical" evidence="9">
    <location>
        <begin position="222"/>
        <end position="241"/>
    </location>
</feature>
<dbReference type="OrthoDB" id="5800391at2759"/>
<accession>A0A6I9VR07</accession>
<keyword evidence="4 9" id="KW-0812">Transmembrane</keyword>
<comment type="function">
    <text evidence="8">Plays a role in the sugar gustatory response.</text>
</comment>
<dbReference type="Proteomes" id="UP001652620">
    <property type="component" value="Chromosome 5"/>
</dbReference>
<dbReference type="KEGG" id="bdr:105233096"/>
<feature type="transmembrane region" description="Helical" evidence="9">
    <location>
        <begin position="387"/>
        <end position="403"/>
    </location>
</feature>
<evidence type="ECO:0000256" key="3">
    <source>
        <dbReference type="ARBA" id="ARBA00022475"/>
    </source>
</evidence>
<dbReference type="PANTHER" id="PTHR21421:SF35">
    <property type="entry name" value="GUSTATORY RECEPTOR FOR SUGAR TASTE 64B-RELATED"/>
    <property type="match status" value="1"/>
</dbReference>
<feature type="transmembrane region" description="Helical" evidence="9">
    <location>
        <begin position="56"/>
        <end position="77"/>
    </location>
</feature>
<dbReference type="AlphaFoldDB" id="A0A6I9VR07"/>
<keyword evidence="5 9" id="KW-1133">Transmembrane helix</keyword>
<evidence type="ECO:0000256" key="7">
    <source>
        <dbReference type="ARBA" id="ARBA00023170"/>
    </source>
</evidence>
<name>A0A6I9VR07_BACDO</name>
<evidence type="ECO:0000256" key="5">
    <source>
        <dbReference type="ARBA" id="ARBA00022989"/>
    </source>
</evidence>
<feature type="transmembrane region" description="Helical" evidence="9">
    <location>
        <begin position="315"/>
        <end position="338"/>
    </location>
</feature>
<dbReference type="GO" id="GO:0007165">
    <property type="term" value="P:signal transduction"/>
    <property type="evidence" value="ECO:0007669"/>
    <property type="project" value="UniProtKB-KW"/>
</dbReference>